<dbReference type="Gene3D" id="3.40.30.60">
    <property type="entry name" value="FHIPEP family, domain 1"/>
    <property type="match status" value="1"/>
</dbReference>
<dbReference type="AlphaFoldDB" id="A0A545T8K9"/>
<dbReference type="PANTHER" id="PTHR30161">
    <property type="entry name" value="FLAGELLAR EXPORT PROTEIN, MEMBRANE FLHA SUBUNIT-RELATED"/>
    <property type="match status" value="1"/>
</dbReference>
<evidence type="ECO:0000313" key="8">
    <source>
        <dbReference type="EMBL" id="TQV73560.1"/>
    </source>
</evidence>
<feature type="transmembrane region" description="Helical" evidence="7">
    <location>
        <begin position="69"/>
        <end position="89"/>
    </location>
</feature>
<evidence type="ECO:0000256" key="1">
    <source>
        <dbReference type="ARBA" id="ARBA00004651"/>
    </source>
</evidence>
<comment type="function">
    <text evidence="7">Required for formation of the rod structure of the flagellar apparatus. Together with FliI and FliH, may constitute the export apparatus of flagellin.</text>
</comment>
<name>A0A545T8K9_9GAMM</name>
<keyword evidence="7" id="KW-0653">Protein transport</keyword>
<protein>
    <recommendedName>
        <fullName evidence="7">Flagellar biosynthesis protein FlhA</fullName>
    </recommendedName>
</protein>
<evidence type="ECO:0000256" key="3">
    <source>
        <dbReference type="ARBA" id="ARBA00022475"/>
    </source>
</evidence>
<dbReference type="NCBIfam" id="TIGR01398">
    <property type="entry name" value="FlhA"/>
    <property type="match status" value="1"/>
</dbReference>
<keyword evidence="6 7" id="KW-0472">Membrane</keyword>
<dbReference type="PANTHER" id="PTHR30161:SF1">
    <property type="entry name" value="FLAGELLAR BIOSYNTHESIS PROTEIN FLHA-RELATED"/>
    <property type="match status" value="1"/>
</dbReference>
<keyword evidence="5 7" id="KW-1133">Transmembrane helix</keyword>
<dbReference type="PRINTS" id="PR00949">
    <property type="entry name" value="TYPE3IMAPROT"/>
</dbReference>
<evidence type="ECO:0000256" key="7">
    <source>
        <dbReference type="RuleBase" id="RU364093"/>
    </source>
</evidence>
<feature type="transmembrane region" description="Helical" evidence="7">
    <location>
        <begin position="109"/>
        <end position="128"/>
    </location>
</feature>
<comment type="caution">
    <text evidence="8">The sequence shown here is derived from an EMBL/GenBank/DDBJ whole genome shotgun (WGS) entry which is preliminary data.</text>
</comment>
<dbReference type="OrthoDB" id="9759185at2"/>
<dbReference type="InterPro" id="IPR042194">
    <property type="entry name" value="FHIPEP_1"/>
</dbReference>
<evidence type="ECO:0000256" key="2">
    <source>
        <dbReference type="ARBA" id="ARBA00008835"/>
    </source>
</evidence>
<dbReference type="Gene3D" id="1.10.8.540">
    <property type="entry name" value="FHIPEP family, domain 3"/>
    <property type="match status" value="1"/>
</dbReference>
<feature type="transmembrane region" description="Helical" evidence="7">
    <location>
        <begin position="272"/>
        <end position="292"/>
    </location>
</feature>
<dbReference type="EMBL" id="VHSG01000018">
    <property type="protein sequence ID" value="TQV73560.1"/>
    <property type="molecule type" value="Genomic_DNA"/>
</dbReference>
<dbReference type="GO" id="GO:0005886">
    <property type="term" value="C:plasma membrane"/>
    <property type="evidence" value="ECO:0007669"/>
    <property type="project" value="UniProtKB-SubCell"/>
</dbReference>
<feature type="transmembrane region" description="Helical" evidence="7">
    <location>
        <begin position="238"/>
        <end position="260"/>
    </location>
</feature>
<accession>A0A545T8K9</accession>
<dbReference type="InterPro" id="IPR025505">
    <property type="entry name" value="FHIPEP_CS"/>
</dbReference>
<keyword evidence="7" id="KW-0813">Transport</keyword>
<feature type="transmembrane region" description="Helical" evidence="7">
    <location>
        <begin position="38"/>
        <end position="57"/>
    </location>
</feature>
<dbReference type="GO" id="GO:0044780">
    <property type="term" value="P:bacterial-type flagellum assembly"/>
    <property type="evidence" value="ECO:0007669"/>
    <property type="project" value="InterPro"/>
</dbReference>
<dbReference type="PIRSF" id="PIRSF005419">
    <property type="entry name" value="FlhA"/>
    <property type="match status" value="1"/>
</dbReference>
<organism evidence="8 9">
    <name type="scientific">Exilibacterium tricleocarpae</name>
    <dbReference type="NCBI Taxonomy" id="2591008"/>
    <lineage>
        <taxon>Bacteria</taxon>
        <taxon>Pseudomonadati</taxon>
        <taxon>Pseudomonadota</taxon>
        <taxon>Gammaproteobacteria</taxon>
        <taxon>Cellvibrionales</taxon>
        <taxon>Cellvibrionaceae</taxon>
        <taxon>Exilibacterium</taxon>
    </lineage>
</organism>
<keyword evidence="7" id="KW-1006">Bacterial flagellum protein export</keyword>
<evidence type="ECO:0000256" key="4">
    <source>
        <dbReference type="ARBA" id="ARBA00022692"/>
    </source>
</evidence>
<sequence>MEALRLRFGNQSDLVLVFGVIGILMVLFMPIPPALLDFLLITNLTFALLVLLLTFYVDKPLQFSTFPSLLLIVTLFRLSLNIAATRLILSDADAGRVIETIGTHVVGGNYVIGMIVFLVLIVVQYVVVTNGAQRVAEVAARFTLDGMPGKQMSIDADLNMGLITEQQAQERRQQIEKETNFYGAMDGASKFVKGDAIAGIIIILIDIIGGLTIGVAQRGMEWGEALETFTLLTIGDGIVTQIPALVISTGTGIIVTRAASDAFLSREISRQVTAFPKILALICVALVLALMIPGIPAFPVVMLLGVFSLLLFVTLRNRADQPDTDGDTAPALEAEEDIYDMLPIEALELRVGMDLVSMFTGADSLMMDRVSAFRKQYALDMGFVMPRLRAKDDKKLPPNQYEVWIYGAKVGAGDILPDRVMAINPGNVTSAVAGIETQDPTFNMPAVWITDAQKPAAKEAGYTVIEPISVLVTHLTELIRQHSPNLLTRAETERLVARVKTSNAGLVEELLPGVLSMGDVQKVLQRLLREKVSIRNLEMILEVLVDEGKQTKDPELLTELVRQKLGPAICQPLVKGSELQVLVFDPKVEQQIATSLRREADRSLLIMEPSFAEQVLTRLAAQAERMLGASLAPVLLCSPELRRHIRRITERSIPHLAVLSMSEVPPSVNVQSHGMVSV</sequence>
<proteinExistence type="inferred from homology"/>
<dbReference type="InterPro" id="IPR042193">
    <property type="entry name" value="FHIPEP_3"/>
</dbReference>
<evidence type="ECO:0000256" key="6">
    <source>
        <dbReference type="ARBA" id="ARBA00023136"/>
    </source>
</evidence>
<comment type="similarity">
    <text evidence="2 7">Belongs to the FHIPEP (flagella/HR/invasion proteins export pore) family.</text>
</comment>
<dbReference type="Pfam" id="PF00771">
    <property type="entry name" value="FHIPEP"/>
    <property type="match status" value="1"/>
</dbReference>
<feature type="transmembrane region" description="Helical" evidence="7">
    <location>
        <begin position="12"/>
        <end position="32"/>
    </location>
</feature>
<dbReference type="Gene3D" id="3.40.50.12790">
    <property type="entry name" value="FHIPEP family, domain 4"/>
    <property type="match status" value="1"/>
</dbReference>
<comment type="subcellular location">
    <subcellularLocation>
        <location evidence="1 7">Cell membrane</location>
        <topology evidence="1 7">Multi-pass membrane protein</topology>
    </subcellularLocation>
</comment>
<gene>
    <name evidence="7 8" type="primary">flhA</name>
    <name evidence="8" type="ORF">FKG94_16990</name>
</gene>
<dbReference type="Proteomes" id="UP000319732">
    <property type="component" value="Unassembled WGS sequence"/>
</dbReference>
<evidence type="ECO:0000256" key="5">
    <source>
        <dbReference type="ARBA" id="ARBA00022989"/>
    </source>
</evidence>
<evidence type="ECO:0000313" key="9">
    <source>
        <dbReference type="Proteomes" id="UP000319732"/>
    </source>
</evidence>
<dbReference type="InterPro" id="IPR006301">
    <property type="entry name" value="FlhA"/>
</dbReference>
<dbReference type="GO" id="GO:0009306">
    <property type="term" value="P:protein secretion"/>
    <property type="evidence" value="ECO:0007669"/>
    <property type="project" value="InterPro"/>
</dbReference>
<keyword evidence="9" id="KW-1185">Reference proteome</keyword>
<dbReference type="InterPro" id="IPR042196">
    <property type="entry name" value="FHIPEP_4"/>
</dbReference>
<keyword evidence="8" id="KW-0966">Cell projection</keyword>
<keyword evidence="8" id="KW-0282">Flagellum</keyword>
<keyword evidence="3 7" id="KW-1003">Cell membrane</keyword>
<feature type="transmembrane region" description="Helical" evidence="7">
    <location>
        <begin position="196"/>
        <end position="218"/>
    </location>
</feature>
<keyword evidence="7" id="KW-1005">Bacterial flagellum biogenesis</keyword>
<dbReference type="PROSITE" id="PS00994">
    <property type="entry name" value="FHIPEP"/>
    <property type="match status" value="1"/>
</dbReference>
<keyword evidence="4 7" id="KW-0812">Transmembrane</keyword>
<dbReference type="InterPro" id="IPR001712">
    <property type="entry name" value="T3SS_FHIPEP"/>
</dbReference>
<keyword evidence="8" id="KW-0969">Cilium</keyword>
<reference evidence="8 9" key="1">
    <citation type="submission" date="2019-06" db="EMBL/GenBank/DDBJ databases">
        <title>Whole genome sequence for Cellvibrionaceae sp. R142.</title>
        <authorList>
            <person name="Wang G."/>
        </authorList>
    </citation>
    <scope>NUCLEOTIDE SEQUENCE [LARGE SCALE GENOMIC DNA]</scope>
    <source>
        <strain evidence="8 9">R142</strain>
    </source>
</reference>